<feature type="compositionally biased region" description="Low complexity" evidence="6">
    <location>
        <begin position="1861"/>
        <end position="1879"/>
    </location>
</feature>
<dbReference type="GO" id="GO:0000922">
    <property type="term" value="C:spindle pole"/>
    <property type="evidence" value="ECO:0007669"/>
    <property type="project" value="TreeGrafter"/>
</dbReference>
<dbReference type="OrthoDB" id="2148418at2759"/>
<dbReference type="InterPro" id="IPR027417">
    <property type="entry name" value="P-loop_NTPase"/>
</dbReference>
<dbReference type="InterPro" id="IPR051185">
    <property type="entry name" value="ASPM"/>
</dbReference>
<dbReference type="PANTHER" id="PTHR22706">
    <property type="entry name" value="ASSEMBLY FACTOR FOR SPINDLE MICROTUBULES"/>
    <property type="match status" value="1"/>
</dbReference>
<feature type="compositionally biased region" description="Gly residues" evidence="6">
    <location>
        <begin position="1847"/>
        <end position="1860"/>
    </location>
</feature>
<dbReference type="PROSITE" id="PS50096">
    <property type="entry name" value="IQ"/>
    <property type="match status" value="18"/>
</dbReference>
<feature type="coiled-coil region" evidence="5">
    <location>
        <begin position="1763"/>
        <end position="1790"/>
    </location>
</feature>
<dbReference type="Pfam" id="PF00612">
    <property type="entry name" value="IQ"/>
    <property type="match status" value="17"/>
</dbReference>
<feature type="compositionally biased region" description="Polar residues" evidence="6">
    <location>
        <begin position="626"/>
        <end position="639"/>
    </location>
</feature>
<dbReference type="SUPFAM" id="SSF52540">
    <property type="entry name" value="P-loop containing nucleoside triphosphate hydrolases"/>
    <property type="match status" value="4"/>
</dbReference>
<dbReference type="GO" id="GO:0051295">
    <property type="term" value="P:establishment of meiotic spindle localization"/>
    <property type="evidence" value="ECO:0007669"/>
    <property type="project" value="TreeGrafter"/>
</dbReference>
<evidence type="ECO:0000259" key="7">
    <source>
        <dbReference type="PROSITE" id="PS50021"/>
    </source>
</evidence>
<sequence length="1879" mass="205586">MEFTPPHRAQRPKPSEEQQDAVLRLIAYGGERPVVVFPACMPGGTKEARLRLVNATELNRVSAGLLEAGRDLLRIALLQSAPASAPTPARLTTCFQPCHSRSPDHQTLVVDKLPASVTVLDEHGVALPVDGSISVAPHGISTVCLVWHPEVTGSSLSDSVRWRMAEGSRQVRLECRVQGALAGPPVPARTARGPAGAGSKAVAARATAAGAAATAAKPVKAAPVANKAPQGRVLSLGRPVPPVGPAAHAPAAARPCVPPSSGALEPAFLASHSTAAAVDARPPLTPQPSHAGNGARAGGVRILTPLPYKMASPSTRACGAHEVGGLDFRRVMSVESKRERGLLAWMNSEVAPLEAAGAGGMQVEGPALRRLLGDVSGKAYLFFKRDAAFAATASKLEAKIALKQLVLKDAELTLSDVVMRKQALEVLTAYHPFWLAVGLQTVLGQALTLSPGNMLALMRPDGEVPAFLRSYLAEHLLADPDLALQFRQDRATKGDFWEVLGGRVLGRTLLLMLLLDRLAQRTDLPAGAPSLFRQDASFSQDAKSSQQVLQAFLQPRLAGAGDVRHTMRVMAYELTYVQHARDEADFRVHKPSDLRDGTRLAKLLDNLRRQGQPRAGAATPAPLSRHPSTCSIASTTSQLAGPGPDEALLPSMFFPQHTGRPLEDAQMRNNLIRFARALQQQGVSLSLQGLASGVGGGPRDVGTDSVAKAVAEGLLRLDQRVTLGVLWQVAMHYKLRRLVDARTLEREAARLQREARAAEQPGAAPSPSGAADDAVLLRYFNDPTSQALLSWMRAACAPRGVRVENFTWALADGRALCYLINSYLPEALPLSRISVPVTPSTADEAARLTGGTEYVRLETLKANGWAAVYEMGGAIHDEAFAAAYKAGVAANFAAAHAAAQALGVPAMLCAEDYLHDGPDELAAILFVALLAQALLRLTAERRAGYVIMEFFRRRRTWQPGYMRASLARFKAAARREQAATALQAYWRMVVLRRRFVEQRRVASVLQAYVRRRLACRLVKQQLAAVLLLQASWRAYTVRRRRRVERLAATTVQAAWRGYRARSELARRHAAATVVQAHIRRYLVQKRCLLMQLSGRNEAATEVQAWWRMVREQRKYQTARRAAVTIQAAVRGFMARKELRRQAMHALHRATDAAIVLQAAWRGFATRRRCVLQHRAAVQLQSAWRGRSARLAFLRARGAAGVVQSVWRAWCARRALRRLNAAASSIQAAWRALVAQRQLQKTRTAVILLQAAVRGMQARKLYATARRAAIVLQAGWRGMAARRQIQAQHRAAVVIQAWWRAAKARRAFLRAQRAAVVVQSAFRGCCARKELARAHVAAAVIQLAWRRHRRSCAATVLQAFWRMKLARWDFRRRVQAATTLQAYARGLLQRLAHARLRSAATAVQGLWRCRQARGEMAKRAERFYADLQRRQVEMLLEVGRQYMRKVVAAIRIQASWRGLKARQALAPVWEQHRQHMREQRGAARIQAAWRGYAARKAEAGRRYALEVLSVLLPIRRARKELLLRRHQHAARACVRGWLARGQFKVAVLAAMKIQAMWRGHAVRLRDGRAKREARQRLEQAAVEAQRAGVTRHIGYRAREALELLLRPNTNLTQVLAAVEVIDTATRYSRDCCKLIARNGGLVALLRFVRSCNRSKPHVEVLHRALAVLHNICRCTALVSDVFHAEDCLTVLSEVLQFFRDTEEVFRPTAALLQRLVAPDSLAAAVPPATARHWEGIHQVLYRKADMERKYLDRLEGQKGSDVSARESTRKLLVAQQQVQQLEALIARVDAAAEGGRAASGDVALDQDRRHPPTSGAGAPAGAFATGAAHMAGMKNTLVKDVVQRMTGGAGAAALGPGGKGGKSAAAAAAAGQPARTGRRA</sequence>
<dbReference type="GO" id="GO:0005516">
    <property type="term" value="F:calmodulin binding"/>
    <property type="evidence" value="ECO:0007669"/>
    <property type="project" value="UniProtKB-KW"/>
</dbReference>
<evidence type="ECO:0000256" key="5">
    <source>
        <dbReference type="SAM" id="Coils"/>
    </source>
</evidence>
<proteinExistence type="predicted"/>
<evidence type="ECO:0000256" key="1">
    <source>
        <dbReference type="ARBA" id="ARBA00004496"/>
    </source>
</evidence>
<dbReference type="GO" id="GO:0007051">
    <property type="term" value="P:spindle organization"/>
    <property type="evidence" value="ECO:0007669"/>
    <property type="project" value="TreeGrafter"/>
</dbReference>
<name>A0A2J8ACJ6_9CHLO</name>
<dbReference type="PANTHER" id="PTHR22706:SF1">
    <property type="entry name" value="ASSEMBLY FACTOR FOR SPINDLE MICROTUBULES"/>
    <property type="match status" value="1"/>
</dbReference>
<dbReference type="EMBL" id="PGGS01000062">
    <property type="protein sequence ID" value="PNH10245.1"/>
    <property type="molecule type" value="Genomic_DNA"/>
</dbReference>
<keyword evidence="9" id="KW-1185">Reference proteome</keyword>
<dbReference type="GO" id="GO:0000278">
    <property type="term" value="P:mitotic cell cycle"/>
    <property type="evidence" value="ECO:0007669"/>
    <property type="project" value="TreeGrafter"/>
</dbReference>
<feature type="region of interest" description="Disordered" evidence="6">
    <location>
        <begin position="1847"/>
        <end position="1879"/>
    </location>
</feature>
<evidence type="ECO:0000256" key="3">
    <source>
        <dbReference type="ARBA" id="ARBA00022737"/>
    </source>
</evidence>
<dbReference type="Proteomes" id="UP000236333">
    <property type="component" value="Unassembled WGS sequence"/>
</dbReference>
<comment type="subcellular location">
    <subcellularLocation>
        <location evidence="1">Cytoplasm</location>
    </subcellularLocation>
</comment>
<comment type="caution">
    <text evidence="8">The sequence shown here is derived from an EMBL/GenBank/DDBJ whole genome shotgun (WGS) entry which is preliminary data.</text>
</comment>
<dbReference type="PROSITE" id="PS50021">
    <property type="entry name" value="CH"/>
    <property type="match status" value="1"/>
</dbReference>
<keyword evidence="4" id="KW-0112">Calmodulin-binding</keyword>
<evidence type="ECO:0000256" key="4">
    <source>
        <dbReference type="ARBA" id="ARBA00022860"/>
    </source>
</evidence>
<feature type="region of interest" description="Disordered" evidence="6">
    <location>
        <begin position="608"/>
        <end position="645"/>
    </location>
</feature>
<evidence type="ECO:0000256" key="6">
    <source>
        <dbReference type="SAM" id="MobiDB-lite"/>
    </source>
</evidence>
<keyword evidence="5" id="KW-0175">Coiled coil</keyword>
<keyword evidence="2" id="KW-0963">Cytoplasm</keyword>
<evidence type="ECO:0000313" key="8">
    <source>
        <dbReference type="EMBL" id="PNH10245.1"/>
    </source>
</evidence>
<reference evidence="8 9" key="1">
    <citation type="journal article" date="2017" name="Mol. Biol. Evol.">
        <title>The 4-celled Tetrabaena socialis nuclear genome reveals the essential components for genetic control of cell number at the origin of multicellularity in the volvocine lineage.</title>
        <authorList>
            <person name="Featherston J."/>
            <person name="Arakaki Y."/>
            <person name="Hanschen E.R."/>
            <person name="Ferris P.J."/>
            <person name="Michod R.E."/>
            <person name="Olson B.J.S.C."/>
            <person name="Nozaki H."/>
            <person name="Durand P.M."/>
        </authorList>
    </citation>
    <scope>NUCLEOTIDE SEQUENCE [LARGE SCALE GENOMIC DNA]</scope>
    <source>
        <strain evidence="8 9">NIES-571</strain>
    </source>
</reference>
<accession>A0A2J8ACJ6</accession>
<protein>
    <submittedName>
        <fullName evidence="8">Abnormal spindle-like microcephaly-associated</fullName>
    </submittedName>
</protein>
<dbReference type="GO" id="GO:0005737">
    <property type="term" value="C:cytoplasm"/>
    <property type="evidence" value="ECO:0007669"/>
    <property type="project" value="UniProtKB-SubCell"/>
</dbReference>
<dbReference type="Pfam" id="PF00307">
    <property type="entry name" value="CH"/>
    <property type="match status" value="1"/>
</dbReference>
<feature type="domain" description="Calponin-homology (CH)" evidence="7">
    <location>
        <begin position="782"/>
        <end position="935"/>
    </location>
</feature>
<dbReference type="SUPFAM" id="SSF47576">
    <property type="entry name" value="Calponin-homology domain, CH-domain"/>
    <property type="match status" value="1"/>
</dbReference>
<dbReference type="CDD" id="cd23767">
    <property type="entry name" value="IQCD"/>
    <property type="match status" value="5"/>
</dbReference>
<organism evidence="8 9">
    <name type="scientific">Tetrabaena socialis</name>
    <dbReference type="NCBI Taxonomy" id="47790"/>
    <lineage>
        <taxon>Eukaryota</taxon>
        <taxon>Viridiplantae</taxon>
        <taxon>Chlorophyta</taxon>
        <taxon>core chlorophytes</taxon>
        <taxon>Chlorophyceae</taxon>
        <taxon>CS clade</taxon>
        <taxon>Chlamydomonadales</taxon>
        <taxon>Tetrabaenaceae</taxon>
        <taxon>Tetrabaena</taxon>
    </lineage>
</organism>
<evidence type="ECO:0000256" key="2">
    <source>
        <dbReference type="ARBA" id="ARBA00022490"/>
    </source>
</evidence>
<dbReference type="InterPro" id="IPR001715">
    <property type="entry name" value="CH_dom"/>
</dbReference>
<dbReference type="Gene3D" id="1.10.418.10">
    <property type="entry name" value="Calponin-like domain"/>
    <property type="match status" value="2"/>
</dbReference>
<keyword evidence="3" id="KW-0677">Repeat</keyword>
<dbReference type="InterPro" id="IPR000048">
    <property type="entry name" value="IQ_motif_EF-hand-BS"/>
</dbReference>
<dbReference type="InterPro" id="IPR016024">
    <property type="entry name" value="ARM-type_fold"/>
</dbReference>
<dbReference type="SUPFAM" id="SSF48371">
    <property type="entry name" value="ARM repeat"/>
    <property type="match status" value="1"/>
</dbReference>
<evidence type="ECO:0000313" key="9">
    <source>
        <dbReference type="Proteomes" id="UP000236333"/>
    </source>
</evidence>
<gene>
    <name evidence="8" type="ORF">TSOC_003050</name>
</gene>
<dbReference type="InterPro" id="IPR011989">
    <property type="entry name" value="ARM-like"/>
</dbReference>
<feature type="region of interest" description="Disordered" evidence="6">
    <location>
        <begin position="1796"/>
        <end position="1819"/>
    </location>
</feature>
<dbReference type="SMART" id="SM00015">
    <property type="entry name" value="IQ"/>
    <property type="match status" value="22"/>
</dbReference>
<dbReference type="Gene3D" id="1.25.10.10">
    <property type="entry name" value="Leucine-rich Repeat Variant"/>
    <property type="match status" value="1"/>
</dbReference>
<dbReference type="Gene3D" id="1.20.5.190">
    <property type="match status" value="9"/>
</dbReference>
<dbReference type="InterPro" id="IPR036872">
    <property type="entry name" value="CH_dom_sf"/>
</dbReference>